<evidence type="ECO:0000256" key="4">
    <source>
        <dbReference type="ARBA" id="ARBA00023157"/>
    </source>
</evidence>
<gene>
    <name evidence="11" type="ORF">C884_02331</name>
</gene>
<dbReference type="GO" id="GO:0005829">
    <property type="term" value="C:cytosol"/>
    <property type="evidence" value="ECO:0007669"/>
    <property type="project" value="TreeGrafter"/>
</dbReference>
<dbReference type="GO" id="GO:0015035">
    <property type="term" value="F:protein-disulfide reductase activity"/>
    <property type="evidence" value="ECO:0007669"/>
    <property type="project" value="UniProtKB-UniRule"/>
</dbReference>
<feature type="site" description="Contributes to redox potential value" evidence="8">
    <location>
        <position position="34"/>
    </location>
</feature>
<feature type="domain" description="Thioredoxin" evidence="10">
    <location>
        <begin position="1"/>
        <end position="107"/>
    </location>
</feature>
<organism evidence="11 12">
    <name type="scientific">Kocuria palustris PEL</name>
    <dbReference type="NCBI Taxonomy" id="1236550"/>
    <lineage>
        <taxon>Bacteria</taxon>
        <taxon>Bacillati</taxon>
        <taxon>Actinomycetota</taxon>
        <taxon>Actinomycetes</taxon>
        <taxon>Micrococcales</taxon>
        <taxon>Micrococcaceae</taxon>
        <taxon>Kocuria</taxon>
    </lineage>
</organism>
<evidence type="ECO:0000256" key="7">
    <source>
        <dbReference type="PIRNR" id="PIRNR000077"/>
    </source>
</evidence>
<keyword evidence="12" id="KW-1185">Reference proteome</keyword>
<comment type="similarity">
    <text evidence="1 7">Belongs to the thioredoxin family.</text>
</comment>
<dbReference type="GeneID" id="93316186"/>
<dbReference type="InterPro" id="IPR036249">
    <property type="entry name" value="Thioredoxin-like_sf"/>
</dbReference>
<dbReference type="AlphaFoldDB" id="M2XD38"/>
<dbReference type="InterPro" id="IPR013766">
    <property type="entry name" value="Thioredoxin_domain"/>
</dbReference>
<keyword evidence="2" id="KW-0813">Transport</keyword>
<dbReference type="SUPFAM" id="SSF52833">
    <property type="entry name" value="Thioredoxin-like"/>
    <property type="match status" value="1"/>
</dbReference>
<evidence type="ECO:0000256" key="5">
    <source>
        <dbReference type="ARBA" id="ARBA00023284"/>
    </source>
</evidence>
<dbReference type="PRINTS" id="PR00421">
    <property type="entry name" value="THIOREDOXIN"/>
</dbReference>
<proteinExistence type="inferred from homology"/>
<dbReference type="PROSITE" id="PS00194">
    <property type="entry name" value="THIOREDOXIN_1"/>
    <property type="match status" value="1"/>
</dbReference>
<sequence length="108" mass="11617">MSNAAAVNESDFEAEVLQSDKPVIVDFWAEWCGPCRMVGPVLDSIAEEHDSVKVVKVNVDDNQAIAAKYGITSIPAVYVFNNGEVAKQSIGAKPKSALEKEFAEFLGA</sequence>
<evidence type="ECO:0000256" key="9">
    <source>
        <dbReference type="PIRSR" id="PIRSR000077-4"/>
    </source>
</evidence>
<keyword evidence="5 9" id="KW-0676">Redox-active center</keyword>
<dbReference type="CDD" id="cd02947">
    <property type="entry name" value="TRX_family"/>
    <property type="match status" value="1"/>
</dbReference>
<dbReference type="NCBIfam" id="TIGR01068">
    <property type="entry name" value="thioredoxin"/>
    <property type="match status" value="1"/>
</dbReference>
<evidence type="ECO:0000256" key="1">
    <source>
        <dbReference type="ARBA" id="ARBA00008987"/>
    </source>
</evidence>
<dbReference type="Proteomes" id="UP000009877">
    <property type="component" value="Unassembled WGS sequence"/>
</dbReference>
<dbReference type="PIRSF" id="PIRSF000077">
    <property type="entry name" value="Thioredoxin"/>
    <property type="match status" value="1"/>
</dbReference>
<evidence type="ECO:0000256" key="6">
    <source>
        <dbReference type="NCBIfam" id="TIGR01068"/>
    </source>
</evidence>
<feature type="disulfide bond" description="Redox-active" evidence="9">
    <location>
        <begin position="32"/>
        <end position="35"/>
    </location>
</feature>
<dbReference type="FunFam" id="3.40.30.10:FF:000001">
    <property type="entry name" value="Thioredoxin"/>
    <property type="match status" value="1"/>
</dbReference>
<feature type="site" description="Deprotonates C-terminal active site Cys" evidence="8">
    <location>
        <position position="26"/>
    </location>
</feature>
<keyword evidence="3" id="KW-0249">Electron transport</keyword>
<dbReference type="STRING" id="71999.KPaMU14_12555"/>
<dbReference type="PROSITE" id="PS51352">
    <property type="entry name" value="THIOREDOXIN_2"/>
    <property type="match status" value="1"/>
</dbReference>
<dbReference type="PANTHER" id="PTHR45663">
    <property type="entry name" value="GEO12009P1"/>
    <property type="match status" value="1"/>
</dbReference>
<evidence type="ECO:0000256" key="8">
    <source>
        <dbReference type="PIRSR" id="PIRSR000077-1"/>
    </source>
</evidence>
<dbReference type="Pfam" id="PF00085">
    <property type="entry name" value="Thioredoxin"/>
    <property type="match status" value="1"/>
</dbReference>
<evidence type="ECO:0000256" key="2">
    <source>
        <dbReference type="ARBA" id="ARBA00022448"/>
    </source>
</evidence>
<accession>M2XD38</accession>
<dbReference type="Gene3D" id="3.40.30.10">
    <property type="entry name" value="Glutaredoxin"/>
    <property type="match status" value="1"/>
</dbReference>
<feature type="site" description="Contributes to redox potential value" evidence="8">
    <location>
        <position position="33"/>
    </location>
</feature>
<evidence type="ECO:0000313" key="11">
    <source>
        <dbReference type="EMBL" id="EME36971.1"/>
    </source>
</evidence>
<evidence type="ECO:0000313" key="12">
    <source>
        <dbReference type="Proteomes" id="UP000009877"/>
    </source>
</evidence>
<protein>
    <recommendedName>
        <fullName evidence="6 7">Thioredoxin</fullName>
    </recommendedName>
</protein>
<name>M2XD38_9MICC</name>
<dbReference type="InterPro" id="IPR005746">
    <property type="entry name" value="Thioredoxin"/>
</dbReference>
<feature type="active site" description="Nucleophile" evidence="8">
    <location>
        <position position="35"/>
    </location>
</feature>
<dbReference type="InterPro" id="IPR017937">
    <property type="entry name" value="Thioredoxin_CS"/>
</dbReference>
<comment type="caution">
    <text evidence="11">The sequence shown here is derived from an EMBL/GenBank/DDBJ whole genome shotgun (WGS) entry which is preliminary data.</text>
</comment>
<keyword evidence="4 9" id="KW-1015">Disulfide bond</keyword>
<dbReference type="EMBL" id="ANHZ02000007">
    <property type="protein sequence ID" value="EME36971.1"/>
    <property type="molecule type" value="Genomic_DNA"/>
</dbReference>
<evidence type="ECO:0000256" key="3">
    <source>
        <dbReference type="ARBA" id="ARBA00022982"/>
    </source>
</evidence>
<feature type="active site" description="Nucleophile" evidence="8">
    <location>
        <position position="32"/>
    </location>
</feature>
<dbReference type="GO" id="GO:0045454">
    <property type="term" value="P:cell redox homeostasis"/>
    <property type="evidence" value="ECO:0007669"/>
    <property type="project" value="TreeGrafter"/>
</dbReference>
<evidence type="ECO:0000259" key="10">
    <source>
        <dbReference type="PROSITE" id="PS51352"/>
    </source>
</evidence>
<dbReference type="PANTHER" id="PTHR45663:SF11">
    <property type="entry name" value="GEO12009P1"/>
    <property type="match status" value="1"/>
</dbReference>
<reference evidence="11 12" key="1">
    <citation type="journal article" date="2014" name="Genome Announc.">
        <title>Draft Genome Sequence of Kocuria palustris PEL.</title>
        <authorList>
            <person name="Sharma G."/>
            <person name="Khatri I."/>
            <person name="Subramanian S."/>
        </authorList>
    </citation>
    <scope>NUCLEOTIDE SEQUENCE [LARGE SCALE GENOMIC DNA]</scope>
    <source>
        <strain evidence="11 12">PEL</strain>
    </source>
</reference>
<dbReference type="RefSeq" id="WP_006214374.1">
    <property type="nucleotide sequence ID" value="NZ_ANHZ02000007.1"/>
</dbReference>